<dbReference type="OrthoDB" id="3668964at2"/>
<dbReference type="PANTHER" id="PTHR22946">
    <property type="entry name" value="DIENELACTONE HYDROLASE DOMAIN-CONTAINING PROTEIN-RELATED"/>
    <property type="match status" value="1"/>
</dbReference>
<evidence type="ECO:0000313" key="2">
    <source>
        <dbReference type="EMBL" id="MQP13179.1"/>
    </source>
</evidence>
<feature type="chain" id="PRO_5026354282" description="Prolyl oligopeptidase family serine peptidase" evidence="1">
    <location>
        <begin position="21"/>
        <end position="443"/>
    </location>
</feature>
<feature type="signal peptide" evidence="1">
    <location>
        <begin position="1"/>
        <end position="20"/>
    </location>
</feature>
<evidence type="ECO:0000313" key="3">
    <source>
        <dbReference type="Proteomes" id="UP000477980"/>
    </source>
</evidence>
<dbReference type="InterPro" id="IPR050261">
    <property type="entry name" value="FrsA_esterase"/>
</dbReference>
<evidence type="ECO:0000256" key="1">
    <source>
        <dbReference type="SAM" id="SignalP"/>
    </source>
</evidence>
<dbReference type="InterPro" id="IPR029058">
    <property type="entry name" value="AB_hydrolase_fold"/>
</dbReference>
<reference evidence="2 3" key="1">
    <citation type="submission" date="2019-09" db="EMBL/GenBank/DDBJ databases">
        <title>Distinct polysaccharide growth profiles of human intestinal Prevotella copri isolates.</title>
        <authorList>
            <person name="Fehlner-Peach H."/>
            <person name="Magnabosco C."/>
            <person name="Raghavan V."/>
            <person name="Scher J.U."/>
            <person name="Tett A."/>
            <person name="Cox L.M."/>
            <person name="Gottsegen C."/>
            <person name="Watters A."/>
            <person name="Wiltshire- Gordon J.D."/>
            <person name="Segata N."/>
            <person name="Bonneau R."/>
            <person name="Littman D.R."/>
        </authorList>
    </citation>
    <scope>NUCLEOTIDE SEQUENCE [LARGE SCALE GENOMIC DNA]</scope>
    <source>
        <strain evidence="3">iAA917</strain>
    </source>
</reference>
<organism evidence="2 3">
    <name type="scientific">Segatella copri</name>
    <dbReference type="NCBI Taxonomy" id="165179"/>
    <lineage>
        <taxon>Bacteria</taxon>
        <taxon>Pseudomonadati</taxon>
        <taxon>Bacteroidota</taxon>
        <taxon>Bacteroidia</taxon>
        <taxon>Bacteroidales</taxon>
        <taxon>Prevotellaceae</taxon>
        <taxon>Segatella</taxon>
    </lineage>
</organism>
<gene>
    <name evidence="2" type="ORF">F7D25_01850</name>
</gene>
<comment type="caution">
    <text evidence="2">The sequence shown here is derived from an EMBL/GenBank/DDBJ whole genome shotgun (WGS) entry which is preliminary data.</text>
</comment>
<dbReference type="RefSeq" id="WP_153091019.1">
    <property type="nucleotide sequence ID" value="NZ_VZAH01000015.1"/>
</dbReference>
<dbReference type="Pfam" id="PF12715">
    <property type="entry name" value="Abhydrolase_7"/>
    <property type="match status" value="1"/>
</dbReference>
<accession>A0A6G1VIC6</accession>
<keyword evidence="1" id="KW-0732">Signal</keyword>
<name>A0A6G1VIC6_9BACT</name>
<dbReference type="SUPFAM" id="SSF53474">
    <property type="entry name" value="alpha/beta-Hydrolases"/>
    <property type="match status" value="1"/>
</dbReference>
<dbReference type="PANTHER" id="PTHR22946:SF8">
    <property type="entry name" value="ACETYL XYLAN ESTERASE DOMAIN-CONTAINING PROTEIN"/>
    <property type="match status" value="1"/>
</dbReference>
<dbReference type="InterPro" id="IPR025890">
    <property type="entry name" value="Abhydrolase_bac"/>
</dbReference>
<evidence type="ECO:0008006" key="4">
    <source>
        <dbReference type="Google" id="ProtNLM"/>
    </source>
</evidence>
<dbReference type="EMBL" id="VZAH01000015">
    <property type="protein sequence ID" value="MQP13179.1"/>
    <property type="molecule type" value="Genomic_DNA"/>
</dbReference>
<dbReference type="AlphaFoldDB" id="A0A6G1VIC6"/>
<sequence length="443" mass="49847">MKRIITYSIIALLQASVALAQTPVSLAQTSPKPKLQKREKYEWQGEIPTYVEVLKKELTYPMAWGNSPIRNFKKWKKAARAKVFECMMTPPKAAAAWDMEVLCEEQRDGYKAQKIAFNINAYSRITAYLLIPDSEYGKNSNAEDGKNSNVEDGFLLSAQNKKAGKFPAVVALHDHGAHLFIGKEKMIRPFFIASEEQDTDGKISEKKKAANQEILDDADAWVNQLYEGQYVGDYLAKHGYVVLSIDAPMWGERGRKEGVDRNKYDLIAGNMMMLGRNLSAFMTYDDIASTEFLASLPMVDAKRIGCVGCSMGAYRSWMLSALSDRIKAGASICWMITTDAQLTRRFGRKENGGFANCIPGLRQYLDYPHIASLACPKPMLFINGTKDKLFPVPGVKDAFSEMHQVWKSQEADNLLDTELWDIPHSCGLKAQEKMLEFLDKNLK</sequence>
<dbReference type="Gene3D" id="3.40.50.1820">
    <property type="entry name" value="alpha/beta hydrolase"/>
    <property type="match status" value="1"/>
</dbReference>
<protein>
    <recommendedName>
        <fullName evidence="4">Prolyl oligopeptidase family serine peptidase</fullName>
    </recommendedName>
</protein>
<proteinExistence type="predicted"/>
<dbReference type="Proteomes" id="UP000477980">
    <property type="component" value="Unassembled WGS sequence"/>
</dbReference>